<dbReference type="PANTHER" id="PTHR48079:SF6">
    <property type="entry name" value="NAD(P)-BINDING DOMAIN-CONTAINING PROTEIN-RELATED"/>
    <property type="match status" value="1"/>
</dbReference>
<dbReference type="Proteomes" id="UP000271925">
    <property type="component" value="Unassembled WGS sequence"/>
</dbReference>
<keyword evidence="2" id="KW-1185">Reference proteome</keyword>
<evidence type="ECO:0000313" key="1">
    <source>
        <dbReference type="EMBL" id="RRB03828.1"/>
    </source>
</evidence>
<dbReference type="InterPro" id="IPR036291">
    <property type="entry name" value="NAD(P)-bd_dom_sf"/>
</dbReference>
<dbReference type="AlphaFoldDB" id="A0A3P1BRZ1"/>
<dbReference type="GO" id="GO:0004029">
    <property type="term" value="F:aldehyde dehydrogenase (NAD+) activity"/>
    <property type="evidence" value="ECO:0007669"/>
    <property type="project" value="TreeGrafter"/>
</dbReference>
<proteinExistence type="predicted"/>
<protein>
    <submittedName>
        <fullName evidence="1">SDR family oxidoreductase</fullName>
    </submittedName>
</protein>
<organism evidence="1 2">
    <name type="scientific">Larkinella rosea</name>
    <dbReference type="NCBI Taxonomy" id="2025312"/>
    <lineage>
        <taxon>Bacteria</taxon>
        <taxon>Pseudomonadati</taxon>
        <taxon>Bacteroidota</taxon>
        <taxon>Cytophagia</taxon>
        <taxon>Cytophagales</taxon>
        <taxon>Spirosomataceae</taxon>
        <taxon>Larkinella</taxon>
    </lineage>
</organism>
<dbReference type="Gene3D" id="3.40.50.720">
    <property type="entry name" value="NAD(P)-binding Rossmann-like Domain"/>
    <property type="match status" value="1"/>
</dbReference>
<dbReference type="CDD" id="cd05266">
    <property type="entry name" value="SDR_a4"/>
    <property type="match status" value="1"/>
</dbReference>
<name>A0A3P1BRZ1_9BACT</name>
<reference evidence="1 2" key="1">
    <citation type="submission" date="2018-11" db="EMBL/GenBank/DDBJ databases">
        <authorList>
            <person name="Zhou Z."/>
            <person name="Wang G."/>
        </authorList>
    </citation>
    <scope>NUCLEOTIDE SEQUENCE [LARGE SCALE GENOMIC DNA]</scope>
    <source>
        <strain evidence="1 2">KCTC52004</strain>
    </source>
</reference>
<gene>
    <name evidence="1" type="ORF">EHT25_09825</name>
</gene>
<dbReference type="InterPro" id="IPR051783">
    <property type="entry name" value="NAD(P)-dependent_oxidoreduct"/>
</dbReference>
<dbReference type="SUPFAM" id="SSF51735">
    <property type="entry name" value="NAD(P)-binding Rossmann-fold domains"/>
    <property type="match status" value="1"/>
</dbReference>
<accession>A0A3P1BRZ1</accession>
<dbReference type="GO" id="GO:0005737">
    <property type="term" value="C:cytoplasm"/>
    <property type="evidence" value="ECO:0007669"/>
    <property type="project" value="TreeGrafter"/>
</dbReference>
<dbReference type="EMBL" id="RQJO01000008">
    <property type="protein sequence ID" value="RRB03828.1"/>
    <property type="molecule type" value="Genomic_DNA"/>
</dbReference>
<evidence type="ECO:0000313" key="2">
    <source>
        <dbReference type="Proteomes" id="UP000271925"/>
    </source>
</evidence>
<sequence length="282" mass="31009">MSVKTISILGCGWLGFPLAEKLLDDGYLVKGSTTSPEKLPGFWKRGLKPYQLRFSPEPEGDDLADFLDTDVLIIDIPPKAGKEGDHFHPRQIQAVADGLQKTGAKIPYIVYVSSTSIYPDLNREIIEDEVVTPDQSASPAFVEAEQIILALGNSTVLRFGGLLGYNRIPGRYVAGKQGLTTGAVPVNYIHRDDGVGVIRALIEKPQPGQTFNVVSPEHPTREAVYRQNCADFGYETPTFAEPSEPAPFKIISPAKLMGTIAYSFQYENPLSFYYQPDFPPIS</sequence>
<dbReference type="OrthoDB" id="751203at2"/>
<dbReference type="PANTHER" id="PTHR48079">
    <property type="entry name" value="PROTEIN YEEZ"/>
    <property type="match status" value="1"/>
</dbReference>
<dbReference type="RefSeq" id="WP_124873941.1">
    <property type="nucleotide sequence ID" value="NZ_RQJO01000008.1"/>
</dbReference>
<comment type="caution">
    <text evidence="1">The sequence shown here is derived from an EMBL/GenBank/DDBJ whole genome shotgun (WGS) entry which is preliminary data.</text>
</comment>